<dbReference type="Proteomes" id="UP001144256">
    <property type="component" value="Unassembled WGS sequence"/>
</dbReference>
<evidence type="ECO:0000313" key="1">
    <source>
        <dbReference type="EMBL" id="GKX31686.1"/>
    </source>
</evidence>
<dbReference type="EMBL" id="BRLB01000020">
    <property type="protein sequence ID" value="GKX31686.1"/>
    <property type="molecule type" value="Genomic_DNA"/>
</dbReference>
<dbReference type="InterPro" id="IPR008533">
    <property type="entry name" value="DUF815"/>
</dbReference>
<dbReference type="CDD" id="cd00009">
    <property type="entry name" value="AAA"/>
    <property type="match status" value="1"/>
</dbReference>
<gene>
    <name evidence="1" type="ORF">SH1V18_41660</name>
</gene>
<organism evidence="1 2">
    <name type="scientific">Vallitalea longa</name>
    <dbReference type="NCBI Taxonomy" id="2936439"/>
    <lineage>
        <taxon>Bacteria</taxon>
        <taxon>Bacillati</taxon>
        <taxon>Bacillota</taxon>
        <taxon>Clostridia</taxon>
        <taxon>Lachnospirales</taxon>
        <taxon>Vallitaleaceae</taxon>
        <taxon>Vallitalea</taxon>
    </lineage>
</organism>
<evidence type="ECO:0008006" key="3">
    <source>
        <dbReference type="Google" id="ProtNLM"/>
    </source>
</evidence>
<dbReference type="SUPFAM" id="SSF52540">
    <property type="entry name" value="P-loop containing nucleoside triphosphate hydrolases"/>
    <property type="match status" value="1"/>
</dbReference>
<reference evidence="1" key="1">
    <citation type="submission" date="2022-06" db="EMBL/GenBank/DDBJ databases">
        <title>Vallitalea longa sp. nov., an anaerobic bacterium isolated from marine sediment.</title>
        <authorList>
            <person name="Hirano S."/>
            <person name="Terahara T."/>
            <person name="Mori K."/>
            <person name="Hamada M."/>
            <person name="Matsumoto R."/>
            <person name="Kobayashi T."/>
        </authorList>
    </citation>
    <scope>NUCLEOTIDE SEQUENCE</scope>
    <source>
        <strain evidence="1">SH18-1</strain>
    </source>
</reference>
<dbReference type="PANTHER" id="PTHR42935:SF1">
    <property type="entry name" value="SLR0930 PROTEIN"/>
    <property type="match status" value="1"/>
</dbReference>
<dbReference type="PANTHER" id="PTHR42935">
    <property type="entry name" value="SLR0930 PROTEIN"/>
    <property type="match status" value="1"/>
</dbReference>
<dbReference type="RefSeq" id="WP_281818952.1">
    <property type="nucleotide sequence ID" value="NZ_BRLB01000020.1"/>
</dbReference>
<accession>A0A9W5YFF0</accession>
<dbReference type="Pfam" id="PF05673">
    <property type="entry name" value="DUF815"/>
    <property type="match status" value="1"/>
</dbReference>
<evidence type="ECO:0000313" key="2">
    <source>
        <dbReference type="Proteomes" id="UP001144256"/>
    </source>
</evidence>
<sequence length="419" mass="48427">MELLSKQLDQLIIYNKILDDPIVEVVYNLLDSITKQESNDISKKLFIEIHRLLIVKAENEGLTGNLWKHHLSKIILLDENPFTLSSELYGNSIGKSIYEIATHDLKILKNIYNIDWAELATKLDIDYLNSIKDYQPTINSNFLDSTSIIIFLDNMDIDHVTKNISDFHYNNGCGIFITHNSFRWDNRILPILNPDPISFSDLYGFELQRKTLIKNTKAFLQGKKANNILLVGHRGTGKSSSVKALVNEYHSEGLRIVEINKHQLSDYHLIIKALKNRKHKFIIFMDDLSFEDFEVEYKNMKAIIEGGVEVRPDNVLIYATSNRRHLIKETWKDREGGDVHAMDSIEEKLSLSDRFGITITYNAPNQDKYLEIVKGMASKHNIDIPWEELRQKAIKWELWHNGRSGRSAQQFITSLLGEI</sequence>
<dbReference type="AlphaFoldDB" id="A0A9W5YFF0"/>
<dbReference type="InterPro" id="IPR027417">
    <property type="entry name" value="P-loop_NTPase"/>
</dbReference>
<name>A0A9W5YFF0_9FIRM</name>
<protein>
    <recommendedName>
        <fullName evidence="3">AAA+ ATPase domain-containing protein</fullName>
    </recommendedName>
</protein>
<proteinExistence type="predicted"/>
<dbReference type="Gene3D" id="3.40.50.300">
    <property type="entry name" value="P-loop containing nucleotide triphosphate hydrolases"/>
    <property type="match status" value="1"/>
</dbReference>
<keyword evidence="2" id="KW-1185">Reference proteome</keyword>
<comment type="caution">
    <text evidence="1">The sequence shown here is derived from an EMBL/GenBank/DDBJ whole genome shotgun (WGS) entry which is preliminary data.</text>
</comment>